<accession>A0A4Q2L345</accession>
<keyword evidence="2" id="KW-0547">Nucleotide-binding</keyword>
<dbReference type="AlphaFoldDB" id="A0A4Q2L345"/>
<name>A0A4Q2L345_9MICO</name>
<dbReference type="EMBL" id="SDPN01000015">
    <property type="protein sequence ID" value="RXZ70471.1"/>
    <property type="molecule type" value="Genomic_DNA"/>
</dbReference>
<feature type="compositionally biased region" description="Basic and acidic residues" evidence="1">
    <location>
        <begin position="1"/>
        <end position="15"/>
    </location>
</feature>
<dbReference type="Proteomes" id="UP000293865">
    <property type="component" value="Unassembled WGS sequence"/>
</dbReference>
<keyword evidence="2" id="KW-0067">ATP-binding</keyword>
<dbReference type="Gene3D" id="3.40.50.300">
    <property type="entry name" value="P-loop containing nucleotide triphosphate hydrolases"/>
    <property type="match status" value="1"/>
</dbReference>
<feature type="region of interest" description="Disordered" evidence="1">
    <location>
        <begin position="217"/>
        <end position="238"/>
    </location>
</feature>
<dbReference type="SUPFAM" id="SSF52540">
    <property type="entry name" value="P-loop containing nucleoside triphosphate hydrolases"/>
    <property type="match status" value="1"/>
</dbReference>
<evidence type="ECO:0000313" key="2">
    <source>
        <dbReference type="EMBL" id="RXZ70471.1"/>
    </source>
</evidence>
<reference evidence="2 3" key="1">
    <citation type="submission" date="2019-01" db="EMBL/GenBank/DDBJ databases">
        <title>Agromyces.</title>
        <authorList>
            <person name="Li J."/>
        </authorList>
    </citation>
    <scope>NUCLEOTIDE SEQUENCE [LARGE SCALE GENOMIC DNA]</scope>
    <source>
        <strain evidence="2 3">DSM 15934</strain>
    </source>
</reference>
<organism evidence="2 3">
    <name type="scientific">Agromyces albus</name>
    <dbReference type="NCBI Taxonomy" id="205332"/>
    <lineage>
        <taxon>Bacteria</taxon>
        <taxon>Bacillati</taxon>
        <taxon>Actinomycetota</taxon>
        <taxon>Actinomycetes</taxon>
        <taxon>Micrococcales</taxon>
        <taxon>Microbacteriaceae</taxon>
        <taxon>Agromyces</taxon>
    </lineage>
</organism>
<dbReference type="OrthoDB" id="3237545at2"/>
<evidence type="ECO:0000256" key="1">
    <source>
        <dbReference type="SAM" id="MobiDB-lite"/>
    </source>
</evidence>
<feature type="compositionally biased region" description="Low complexity" evidence="1">
    <location>
        <begin position="226"/>
        <end position="238"/>
    </location>
</feature>
<evidence type="ECO:0000313" key="3">
    <source>
        <dbReference type="Proteomes" id="UP000293865"/>
    </source>
</evidence>
<gene>
    <name evidence="2" type="ORF">ESP51_09945</name>
</gene>
<proteinExistence type="predicted"/>
<dbReference type="InterPro" id="IPR027417">
    <property type="entry name" value="P-loop_NTPase"/>
</dbReference>
<sequence length="238" mass="25724">MSGRDRSARALDRAADPAPATSVAQSPEAERADLESEPIVAASAVRGILAAVRGRRAPIVLIDGPSGAGKSTLADAVLDRWPGPAPSLVRLDDAYRGWNGLARAGSDLSRTLVPPLRRGSVGRWTRWDWVADAPGALERRRPGRALIIEGCGAFEAGALASDAVHVWVAAPDALRKRRALERDGGLYDPFWAVWERQWRRYVHRTVPERRASIHVRRTDDGRLEPASAQSAPSAAARA</sequence>
<keyword evidence="3" id="KW-1185">Reference proteome</keyword>
<feature type="region of interest" description="Disordered" evidence="1">
    <location>
        <begin position="1"/>
        <end position="35"/>
    </location>
</feature>
<comment type="caution">
    <text evidence="2">The sequence shown here is derived from an EMBL/GenBank/DDBJ whole genome shotgun (WGS) entry which is preliminary data.</text>
</comment>
<dbReference type="RefSeq" id="WP_129520750.1">
    <property type="nucleotide sequence ID" value="NZ_SDPN01000015.1"/>
</dbReference>
<protein>
    <submittedName>
        <fullName evidence="2">ATP-binding protein</fullName>
    </submittedName>
</protein>
<dbReference type="GO" id="GO:0005524">
    <property type="term" value="F:ATP binding"/>
    <property type="evidence" value="ECO:0007669"/>
    <property type="project" value="UniProtKB-KW"/>
</dbReference>